<dbReference type="PANTHER" id="PTHR43881">
    <property type="entry name" value="GAMMA-GLUTAMYLTRANSPEPTIDASE (AFU_ORTHOLOGUE AFUA_4G13580)"/>
    <property type="match status" value="1"/>
</dbReference>
<dbReference type="InterPro" id="IPR043138">
    <property type="entry name" value="GGT_lsub"/>
</dbReference>
<reference evidence="1" key="1">
    <citation type="journal article" date="2014" name="Genome Announc.">
        <title>Genome sequence of the yeast Cyberlindnera fabianii (Hansenula fabianii).</title>
        <authorList>
            <person name="Freel K.C."/>
            <person name="Sarilar V."/>
            <person name="Neuveglise C."/>
            <person name="Devillers H."/>
            <person name="Friedrich A."/>
            <person name="Schacherer J."/>
        </authorList>
    </citation>
    <scope>NUCLEOTIDE SEQUENCE</scope>
    <source>
        <strain evidence="1">YJS4271</strain>
    </source>
</reference>
<sequence length="601" mass="65607">MSSTPFSKFPSRRSTVYSTKGVVASTQPLANTAALKILEQGGNAIDAAVAMSAALCVTETGSTDIGGDAFILFYDNKTKKVKGLNGCGRSAKNVSVDLIKEKFANHIQNNRLKETSVLTVNVPGAIAAWYDAVEEWGSGKVTFEQILKPAIDLAENGYPISEISARLYQENVKTLVEANEISGDKFLKEQVSVFLPNEGFTAPKKGQFMQNKRVAETLRAIGKNGKKAFYEGEIADSIIGEIEKRGGVLTKEDLASHTSSFVDPISYDLLGKKLWEIPPNSSGIIALLAVGLLKSLDESGVAKLADLKHNSAEYLHLIIEVLKLSFKDSEEYVFDHDHILQKYGMNHKDDLVKLLHSSYFNERSKVYSPTSVLDNKELQCGQLPNELFQSDTVYFTVSDSEGNAASFINSVFHNFGSNILVEDRGFFLQNRGLNFSLDPESKNHIEGGKRPYHTIIPGMITTPTTDGEELYASYGIQGGFNQPQAQVQVYLNMILFGLDPQEALDAPRISLAPHPEYKSADSGKGSHGPVSTPVTLVNIETGIDPEVVKKLEEMGHVVKVVDGTARKVFGRGQIIRKEPGERLVYSAGSDQRGDGAAAPFF</sequence>
<name>A0A061ALQ8_CYBFA</name>
<proteinExistence type="predicted"/>
<dbReference type="InterPro" id="IPR029055">
    <property type="entry name" value="Ntn_hydrolases_N"/>
</dbReference>
<dbReference type="Gene3D" id="3.60.20.40">
    <property type="match status" value="1"/>
</dbReference>
<dbReference type="Gene3D" id="1.10.246.130">
    <property type="match status" value="1"/>
</dbReference>
<dbReference type="SUPFAM" id="SSF56235">
    <property type="entry name" value="N-terminal nucleophile aminohydrolases (Ntn hydrolases)"/>
    <property type="match status" value="1"/>
</dbReference>
<accession>A0A061ALQ8</accession>
<dbReference type="Pfam" id="PF01019">
    <property type="entry name" value="G_glu_transpept"/>
    <property type="match status" value="1"/>
</dbReference>
<dbReference type="InterPro" id="IPR043137">
    <property type="entry name" value="GGT_ssub_C"/>
</dbReference>
<dbReference type="PANTHER" id="PTHR43881:SF1">
    <property type="entry name" value="GAMMA-GLUTAMYLTRANSPEPTIDASE (AFU_ORTHOLOGUE AFUA_4G13580)"/>
    <property type="match status" value="1"/>
</dbReference>
<dbReference type="PhylomeDB" id="A0A061ALQ8"/>
<organism evidence="1">
    <name type="scientific">Cyberlindnera fabianii</name>
    <name type="common">Yeast</name>
    <name type="synonym">Hansenula fabianii</name>
    <dbReference type="NCBI Taxonomy" id="36022"/>
    <lineage>
        <taxon>Eukaryota</taxon>
        <taxon>Fungi</taxon>
        <taxon>Dikarya</taxon>
        <taxon>Ascomycota</taxon>
        <taxon>Saccharomycotina</taxon>
        <taxon>Saccharomycetes</taxon>
        <taxon>Phaffomycetales</taxon>
        <taxon>Phaffomycetaceae</taxon>
        <taxon>Cyberlindnera</taxon>
    </lineage>
</organism>
<dbReference type="AlphaFoldDB" id="A0A061ALQ8"/>
<dbReference type="EMBL" id="LK052887">
    <property type="protein sequence ID" value="CDR38503.1"/>
    <property type="molecule type" value="Genomic_DNA"/>
</dbReference>
<protein>
    <submittedName>
        <fullName evidence="1">CYFA0S02e02388g1_1</fullName>
    </submittedName>
</protein>
<dbReference type="VEuPathDB" id="FungiDB:BON22_4126"/>
<dbReference type="InterPro" id="IPR052896">
    <property type="entry name" value="GGT-like_enzyme"/>
</dbReference>
<dbReference type="PRINTS" id="PR01210">
    <property type="entry name" value="GGTRANSPTASE"/>
</dbReference>
<evidence type="ECO:0000313" key="1">
    <source>
        <dbReference type="EMBL" id="CDR38503.1"/>
    </source>
</evidence>
<dbReference type="OrthoDB" id="2015213at2759"/>
<gene>
    <name evidence="1" type="ORF">CYFA0S_02e02388g</name>
</gene>